<dbReference type="PANTHER" id="PTHR30619">
    <property type="entry name" value="DNA INTERNALIZATION/COMPETENCE PROTEIN COMEC/REC2"/>
    <property type="match status" value="1"/>
</dbReference>
<dbReference type="InterPro" id="IPR036866">
    <property type="entry name" value="RibonucZ/Hydroxyglut_hydro"/>
</dbReference>
<dbReference type="SUPFAM" id="SSF56281">
    <property type="entry name" value="Metallo-hydrolase/oxidoreductase"/>
    <property type="match status" value="1"/>
</dbReference>
<dbReference type="EMBL" id="JYOM01000015">
    <property type="protein sequence ID" value="KKD45126.1"/>
    <property type="molecule type" value="Genomic_DNA"/>
</dbReference>
<dbReference type="InterPro" id="IPR052159">
    <property type="entry name" value="Competence_DNA_uptake"/>
</dbReference>
<dbReference type="Proteomes" id="UP000523362">
    <property type="component" value="Unassembled WGS sequence"/>
</dbReference>
<gene>
    <name evidence="4" type="ORF">HB897_11230</name>
    <name evidence="3" type="ORF">UQ68_12615</name>
</gene>
<dbReference type="EMBL" id="JAARRG010000008">
    <property type="protein sequence ID" value="MBC1486798.1"/>
    <property type="molecule type" value="Genomic_DNA"/>
</dbReference>
<proteinExistence type="predicted"/>
<evidence type="ECO:0000313" key="5">
    <source>
        <dbReference type="Proteomes" id="UP000033536"/>
    </source>
</evidence>
<dbReference type="RefSeq" id="WP_046327964.1">
    <property type="nucleotide sequence ID" value="NZ_JAARRG010000008.1"/>
</dbReference>
<evidence type="ECO:0000313" key="3">
    <source>
        <dbReference type="EMBL" id="KKD45126.1"/>
    </source>
</evidence>
<dbReference type="CDD" id="cd07731">
    <property type="entry name" value="ComA-like_MBL-fold"/>
    <property type="match status" value="1"/>
</dbReference>
<dbReference type="Pfam" id="PF00753">
    <property type="entry name" value="Lactamase_B"/>
    <property type="match status" value="1"/>
</dbReference>
<dbReference type="Proteomes" id="UP000033536">
    <property type="component" value="Unassembled WGS sequence"/>
</dbReference>
<keyword evidence="5" id="KW-1185">Reference proteome</keyword>
<evidence type="ECO:0000259" key="2">
    <source>
        <dbReference type="SMART" id="SM00849"/>
    </source>
</evidence>
<dbReference type="Gene3D" id="3.60.15.10">
    <property type="entry name" value="Ribonuclease Z/Hydroxyacylglutathione hydrolase-like"/>
    <property type="match status" value="1"/>
</dbReference>
<feature type="domain" description="Metallo-beta-lactamase" evidence="2">
    <location>
        <begin position="42"/>
        <end position="237"/>
    </location>
</feature>
<name>A0A7X1C731_LISSE</name>
<dbReference type="InterPro" id="IPR001279">
    <property type="entry name" value="Metallo-B-lactamas"/>
</dbReference>
<reference evidence="4 6" key="2">
    <citation type="submission" date="2020-03" db="EMBL/GenBank/DDBJ databases">
        <title>Soil Listeria distribution.</title>
        <authorList>
            <person name="Liao J."/>
            <person name="Wiedmann M."/>
        </authorList>
    </citation>
    <scope>NUCLEOTIDE SEQUENCE [LARGE SCALE GENOMIC DNA]</scope>
    <source>
        <strain evidence="4 6">FSL L7-1560</strain>
    </source>
</reference>
<keyword evidence="1" id="KW-0732">Signal</keyword>
<evidence type="ECO:0000313" key="4">
    <source>
        <dbReference type="EMBL" id="MBC1486798.1"/>
    </source>
</evidence>
<evidence type="ECO:0000256" key="1">
    <source>
        <dbReference type="SAM" id="SignalP"/>
    </source>
</evidence>
<dbReference type="InterPro" id="IPR035681">
    <property type="entry name" value="ComA-like_MBL"/>
</dbReference>
<dbReference type="GO" id="GO:0016787">
    <property type="term" value="F:hydrolase activity"/>
    <property type="evidence" value="ECO:0007669"/>
    <property type="project" value="UniProtKB-KW"/>
</dbReference>
<keyword evidence="4" id="KW-0378">Hydrolase</keyword>
<protein>
    <submittedName>
        <fullName evidence="3">Competence protein ComEC</fullName>
    </submittedName>
    <submittedName>
        <fullName evidence="4">MBL fold metallo-hydrolase</fullName>
    </submittedName>
</protein>
<evidence type="ECO:0000313" key="6">
    <source>
        <dbReference type="Proteomes" id="UP000523362"/>
    </source>
</evidence>
<reference evidence="3 5" key="1">
    <citation type="submission" date="2015-02" db="EMBL/GenBank/DDBJ databases">
        <title>Sequencing of Listeria spp. dairy environmental strains.</title>
        <authorList>
            <person name="Muhterem-Uyar M."/>
            <person name="Wagner M."/>
            <person name="Schmitz-Esser S."/>
            <person name="Stessl B."/>
        </authorList>
    </citation>
    <scope>NUCLEOTIDE SEQUENCE [LARGE SCALE GENOMIC DNA]</scope>
    <source>
        <strain evidence="3 5">7KSM</strain>
    </source>
</reference>
<sequence length="280" mass="30087">MKKGFLKVLLVFGLVTGLAIPSSIQAEAAAPSIKVHFIDVGQGDAIYIKAPSGEDILIDAGNKGKGKTVVNYLKKQKVKDIEIMIASHPDADNIGGLPEVMNSIKVKSLYAPKSTNTTAAYKNFVNTAKKKKLTIRNAKAGVKLPIKGVTAQFVGPVKSYGKTDRNNWSAVLHVAYKKNTFLFTGDAQAKAEKDMINAKKKLRADVLKVSTQGSKAATSSTFVNAVKPKYAIISVGKNSYDHPNSQTVKTLTKAKAKVYRTDKNKTIVVTGNGSSYKIGK</sequence>
<organism evidence="4 6">
    <name type="scientific">Listeria seeligeri</name>
    <dbReference type="NCBI Taxonomy" id="1640"/>
    <lineage>
        <taxon>Bacteria</taxon>
        <taxon>Bacillati</taxon>
        <taxon>Bacillota</taxon>
        <taxon>Bacilli</taxon>
        <taxon>Bacillales</taxon>
        <taxon>Listeriaceae</taxon>
        <taxon>Listeria</taxon>
    </lineage>
</organism>
<comment type="caution">
    <text evidence="4">The sequence shown here is derived from an EMBL/GenBank/DDBJ whole genome shotgun (WGS) entry which is preliminary data.</text>
</comment>
<feature type="chain" id="PRO_5031071631" evidence="1">
    <location>
        <begin position="29"/>
        <end position="280"/>
    </location>
</feature>
<dbReference type="AlphaFoldDB" id="A0A7X1C731"/>
<dbReference type="SMART" id="SM00849">
    <property type="entry name" value="Lactamase_B"/>
    <property type="match status" value="1"/>
</dbReference>
<accession>A0A7X1C731</accession>
<dbReference type="PANTHER" id="PTHR30619:SF7">
    <property type="entry name" value="BETA-LACTAMASE DOMAIN PROTEIN"/>
    <property type="match status" value="1"/>
</dbReference>
<feature type="signal peptide" evidence="1">
    <location>
        <begin position="1"/>
        <end position="28"/>
    </location>
</feature>